<reference evidence="15 16" key="1">
    <citation type="submission" date="2018-01" db="EMBL/GenBank/DDBJ databases">
        <authorList>
            <person name="Clerissi C."/>
        </authorList>
    </citation>
    <scope>NUCLEOTIDE SEQUENCE [LARGE SCALE GENOMIC DNA]</scope>
    <source>
        <strain evidence="13">Cupriavidus taiwanensis LMG 19430</strain>
        <strain evidence="12">Cupriavidus taiwanensis STM 3521</strain>
        <strain evidence="14">Cupriavidus taiwanensis SWF 66322</strain>
        <plasmid evidence="16">cbm2586_p</plasmid>
        <plasmid evidence="15">cbm2636p</plasmid>
        <plasmid evidence="14">CBM2636p</plasmid>
    </source>
</reference>
<geneLocation type="plasmid" evidence="14">
    <name>CBM2636p</name>
</geneLocation>
<evidence type="ECO:0000313" key="14">
    <source>
        <dbReference type="EMBL" id="SPD69735.1"/>
    </source>
</evidence>
<feature type="domain" description="MgtC-like C-terminal" evidence="11">
    <location>
        <begin position="160"/>
        <end position="234"/>
    </location>
</feature>
<organism evidence="13 16">
    <name type="scientific">Cupriavidus taiwanensis</name>
    <dbReference type="NCBI Taxonomy" id="164546"/>
    <lineage>
        <taxon>Bacteria</taxon>
        <taxon>Pseudomonadati</taxon>
        <taxon>Pseudomonadota</taxon>
        <taxon>Betaproteobacteria</taxon>
        <taxon>Burkholderiales</taxon>
        <taxon>Burkholderiaceae</taxon>
        <taxon>Cupriavidus</taxon>
    </lineage>
</organism>
<dbReference type="GeneID" id="29763571"/>
<dbReference type="InterPro" id="IPR049177">
    <property type="entry name" value="MgtC_SapB_SrpB_YhiD_N"/>
</dbReference>
<evidence type="ECO:0000313" key="16">
    <source>
        <dbReference type="Proteomes" id="UP000257016"/>
    </source>
</evidence>
<keyword evidence="9" id="KW-0997">Cell inner membrane</keyword>
<accession>A0A375F6E1</accession>
<dbReference type="EMBL" id="LT984815">
    <property type="protein sequence ID" value="SPD69735.1"/>
    <property type="molecule type" value="Genomic_DNA"/>
</dbReference>
<evidence type="ECO:0000259" key="10">
    <source>
        <dbReference type="Pfam" id="PF02308"/>
    </source>
</evidence>
<evidence type="ECO:0000256" key="1">
    <source>
        <dbReference type="ARBA" id="ARBA00004651"/>
    </source>
</evidence>
<evidence type="ECO:0000313" key="15">
    <source>
        <dbReference type="Proteomes" id="UP000254259"/>
    </source>
</evidence>
<dbReference type="Pfam" id="PF02308">
    <property type="entry name" value="MgtC"/>
    <property type="match status" value="1"/>
</dbReference>
<keyword evidence="6 9" id="KW-1133">Transmembrane helix</keyword>
<keyword evidence="4" id="KW-1003">Cell membrane</keyword>
<sequence>MTIEAIQNINLDSLLDTSISVAAAFVLGAIIGYERQYRQRTAGLRTNVLVAVGAAIFVDMANRLAGHDGAVRVVAYVVSGIGFLGAGVIMREEGNVRGLNTAATLWGSAAIGACAGADLLPEATVGCLFVLAANTLLRPVVDRINRQPIDTPAVEVTNTVYVIAPRERQKEAMRLLDEALEDSNHPTRDLVVHAFGTDDVEIEAVLMATSVDGEKLDHVVARLAASSAVSQAFWSPSTTE</sequence>
<comment type="subcellular location">
    <subcellularLocation>
        <location evidence="9">Cell inner membrane</location>
        <topology evidence="9">Multi-pass membrane protein</topology>
    </subcellularLocation>
    <subcellularLocation>
        <location evidence="1">Cell membrane</location>
        <topology evidence="1">Multi-pass membrane protein</topology>
    </subcellularLocation>
</comment>
<feature type="transmembrane region" description="Helical" evidence="9">
    <location>
        <begin position="44"/>
        <end position="61"/>
    </location>
</feature>
<dbReference type="EMBL" id="OFSN01000060">
    <property type="protein sequence ID" value="SOY78078.1"/>
    <property type="molecule type" value="Genomic_DNA"/>
</dbReference>
<dbReference type="EMBL" id="OFSP01000071">
    <property type="protein sequence ID" value="SOY76977.1"/>
    <property type="molecule type" value="Genomic_DNA"/>
</dbReference>
<dbReference type="InterPro" id="IPR003416">
    <property type="entry name" value="MgtC/SapB/SrpB/YhiD_fam"/>
</dbReference>
<gene>
    <name evidence="13" type="primary">mgtC</name>
    <name evidence="13" type="ORF">CBM2586_P390020</name>
    <name evidence="12" type="ORF">CBM2589_P380020</name>
    <name evidence="14" type="ORF">CBM2636_P20422</name>
</gene>
<dbReference type="PANTHER" id="PTHR33778:SF3">
    <property type="entry name" value="PROTEIN MGTC"/>
    <property type="match status" value="1"/>
</dbReference>
<dbReference type="Proteomes" id="UP000254259">
    <property type="component" value="Plasmid CBM2636p"/>
</dbReference>
<evidence type="ECO:0000313" key="13">
    <source>
        <dbReference type="EMBL" id="SOY78078.1"/>
    </source>
</evidence>
<evidence type="ECO:0000313" key="12">
    <source>
        <dbReference type="EMBL" id="SOY76977.1"/>
    </source>
</evidence>
<dbReference type="OMA" id="IMREEGN"/>
<geneLocation type="plasmid" evidence="16">
    <name>cbm2586_p</name>
</geneLocation>
<dbReference type="Pfam" id="PF21770">
    <property type="entry name" value="MgtC_SapB_C"/>
    <property type="match status" value="1"/>
</dbReference>
<dbReference type="PANTHER" id="PTHR33778">
    <property type="entry name" value="PROTEIN MGTC"/>
    <property type="match status" value="1"/>
</dbReference>
<evidence type="ECO:0000256" key="8">
    <source>
        <dbReference type="ARBA" id="ARBA00025369"/>
    </source>
</evidence>
<dbReference type="GO" id="GO:0005886">
    <property type="term" value="C:plasma membrane"/>
    <property type="evidence" value="ECO:0007669"/>
    <property type="project" value="UniProtKB-SubCell"/>
</dbReference>
<evidence type="ECO:0000256" key="2">
    <source>
        <dbReference type="ARBA" id="ARBA00009298"/>
    </source>
</evidence>
<evidence type="ECO:0000256" key="7">
    <source>
        <dbReference type="ARBA" id="ARBA00023136"/>
    </source>
</evidence>
<dbReference type="PRINTS" id="PR01837">
    <property type="entry name" value="MGTCSAPBPROT"/>
</dbReference>
<dbReference type="AlphaFoldDB" id="A0A375F6E1"/>
<evidence type="ECO:0000256" key="9">
    <source>
        <dbReference type="RuleBase" id="RU365041"/>
    </source>
</evidence>
<evidence type="ECO:0000256" key="5">
    <source>
        <dbReference type="ARBA" id="ARBA00022692"/>
    </source>
</evidence>
<proteinExistence type="inferred from homology"/>
<feature type="transmembrane region" description="Helical" evidence="9">
    <location>
        <begin position="14"/>
        <end position="32"/>
    </location>
</feature>
<dbReference type="Gene3D" id="3.30.70.260">
    <property type="match status" value="1"/>
</dbReference>
<dbReference type="InterPro" id="IPR048640">
    <property type="entry name" value="MgtC-like_C"/>
</dbReference>
<evidence type="ECO:0000256" key="4">
    <source>
        <dbReference type="ARBA" id="ARBA00022475"/>
    </source>
</evidence>
<name>A0A375F6E1_9BURK</name>
<protein>
    <recommendedName>
        <fullName evidence="3 9">Protein MgtC</fullName>
    </recommendedName>
</protein>
<keyword evidence="14" id="KW-0614">Plasmid</keyword>
<comment type="function">
    <text evidence="8">Virulence factor required for growth in low Mg(2+) medium and for intramacrophage survival. May be involved in regulating membrane potential by activating Na(+)/K(+)-ATPase.</text>
</comment>
<feature type="domain" description="MgtC/SapB/SrpB/YhiD N-terminal" evidence="10">
    <location>
        <begin position="22"/>
        <end position="141"/>
    </location>
</feature>
<evidence type="ECO:0000256" key="3">
    <source>
        <dbReference type="ARBA" id="ARBA00013833"/>
    </source>
</evidence>
<evidence type="ECO:0000259" key="11">
    <source>
        <dbReference type="Pfam" id="PF21770"/>
    </source>
</evidence>
<feature type="transmembrane region" description="Helical" evidence="9">
    <location>
        <begin position="73"/>
        <end position="90"/>
    </location>
</feature>
<geneLocation type="plasmid" evidence="15">
    <name>cbm2636p</name>
</geneLocation>
<comment type="similarity">
    <text evidence="2 9">Belongs to the MgtC/SapB family.</text>
</comment>
<dbReference type="Proteomes" id="UP000257016">
    <property type="component" value="Unassembled WGS sequence"/>
</dbReference>
<keyword evidence="5 9" id="KW-0812">Transmembrane</keyword>
<dbReference type="Proteomes" id="UP000256297">
    <property type="component" value="Plasmid CBM2589_p"/>
</dbReference>
<dbReference type="RefSeq" id="WP_012354828.1">
    <property type="nucleotide sequence ID" value="NZ_CBCRZP010000061.1"/>
</dbReference>
<evidence type="ECO:0000256" key="6">
    <source>
        <dbReference type="ARBA" id="ARBA00022989"/>
    </source>
</evidence>
<keyword evidence="7 9" id="KW-0472">Membrane</keyword>